<proteinExistence type="predicted"/>
<reference evidence="1 2" key="1">
    <citation type="submission" date="2018-07" db="EMBL/GenBank/DDBJ databases">
        <title>Microbacterium endoborsara sp. nov., a novel actinobacterium isolated from Borszczowia aralocaspica.</title>
        <authorList>
            <person name="An D."/>
        </authorList>
    </citation>
    <scope>NUCLEOTIDE SEQUENCE [LARGE SCALE GENOMIC DNA]</scope>
    <source>
        <strain evidence="1 2">C1.15228</strain>
    </source>
</reference>
<dbReference type="Pfam" id="PF00702">
    <property type="entry name" value="Hydrolase"/>
    <property type="match status" value="1"/>
</dbReference>
<dbReference type="SFLD" id="SFLDG01129">
    <property type="entry name" value="C1.5:_HAD__Beta-PGM__Phosphata"/>
    <property type="match status" value="1"/>
</dbReference>
<dbReference type="InterPro" id="IPR050155">
    <property type="entry name" value="HAD-like_hydrolase_sf"/>
</dbReference>
<keyword evidence="1" id="KW-0378">Hydrolase</keyword>
<protein>
    <submittedName>
        <fullName evidence="1">HAD family hydrolase</fullName>
    </submittedName>
</protein>
<dbReference type="OrthoDB" id="4954868at2"/>
<dbReference type="GO" id="GO:0006281">
    <property type="term" value="P:DNA repair"/>
    <property type="evidence" value="ECO:0007669"/>
    <property type="project" value="TreeGrafter"/>
</dbReference>
<dbReference type="EMBL" id="QORO01000005">
    <property type="protein sequence ID" value="RCK56996.1"/>
    <property type="molecule type" value="Genomic_DNA"/>
</dbReference>
<comment type="caution">
    <text evidence="1">The sequence shown here is derived from an EMBL/GenBank/DDBJ whole genome shotgun (WGS) entry which is preliminary data.</text>
</comment>
<dbReference type="PANTHER" id="PTHR43434:SF1">
    <property type="entry name" value="PHOSPHOGLYCOLATE PHOSPHATASE"/>
    <property type="match status" value="1"/>
</dbReference>
<gene>
    <name evidence="1" type="ORF">DTO57_11770</name>
</gene>
<dbReference type="PANTHER" id="PTHR43434">
    <property type="entry name" value="PHOSPHOGLYCOLATE PHOSPHATASE"/>
    <property type="match status" value="1"/>
</dbReference>
<organism evidence="1 2">
    <name type="scientific">Microbacterium sorbitolivorans</name>
    <dbReference type="NCBI Taxonomy" id="1867410"/>
    <lineage>
        <taxon>Bacteria</taxon>
        <taxon>Bacillati</taxon>
        <taxon>Actinomycetota</taxon>
        <taxon>Actinomycetes</taxon>
        <taxon>Micrococcales</taxon>
        <taxon>Microbacteriaceae</taxon>
        <taxon>Microbacterium</taxon>
    </lineage>
</organism>
<dbReference type="Gene3D" id="3.40.50.1000">
    <property type="entry name" value="HAD superfamily/HAD-like"/>
    <property type="match status" value="1"/>
</dbReference>
<keyword evidence="2" id="KW-1185">Reference proteome</keyword>
<evidence type="ECO:0000313" key="1">
    <source>
        <dbReference type="EMBL" id="RCK56996.1"/>
    </source>
</evidence>
<accession>A0A367XTQ3</accession>
<sequence length="254" mass="27744">MTSLKLPRALIVDFGGVIVASKKPAGWQEIVADTARELAGSDNLPSRERLVADITAGAKAAGQWRNAMSRPLRPRELSQREFVMDFIAADWTESQRAAIEPHVTELSYRVSATKEQRELRPGMRELLEFCREAEIPVAIVSNALSGQVHRDYLAQEGLTDYFVAEIYSDEVGVRKPNPDFLLMGCEAVGVPASECWYVGDHLDRDVLCGTRAGIGANVLMPSPYAAAHPEVFGITADITTTDPAGLLAVMKEMA</sequence>
<dbReference type="AlphaFoldDB" id="A0A367XTQ3"/>
<name>A0A367XTQ3_9MICO</name>
<dbReference type="SUPFAM" id="SSF56784">
    <property type="entry name" value="HAD-like"/>
    <property type="match status" value="1"/>
</dbReference>
<dbReference type="GO" id="GO:0008967">
    <property type="term" value="F:phosphoglycolate phosphatase activity"/>
    <property type="evidence" value="ECO:0007669"/>
    <property type="project" value="TreeGrafter"/>
</dbReference>
<evidence type="ECO:0000313" key="2">
    <source>
        <dbReference type="Proteomes" id="UP000253508"/>
    </source>
</evidence>
<dbReference type="RefSeq" id="WP_114118437.1">
    <property type="nucleotide sequence ID" value="NZ_BMHU01000005.1"/>
</dbReference>
<dbReference type="SFLD" id="SFLDS00003">
    <property type="entry name" value="Haloacid_Dehalogenase"/>
    <property type="match status" value="1"/>
</dbReference>
<dbReference type="GO" id="GO:0005829">
    <property type="term" value="C:cytosol"/>
    <property type="evidence" value="ECO:0007669"/>
    <property type="project" value="TreeGrafter"/>
</dbReference>
<dbReference type="InterPro" id="IPR023214">
    <property type="entry name" value="HAD_sf"/>
</dbReference>
<dbReference type="InterPro" id="IPR036412">
    <property type="entry name" value="HAD-like_sf"/>
</dbReference>
<dbReference type="Proteomes" id="UP000253508">
    <property type="component" value="Unassembled WGS sequence"/>
</dbReference>